<evidence type="ECO:0000313" key="2">
    <source>
        <dbReference type="EMBL" id="CAJ35720.1"/>
    </source>
</evidence>
<keyword evidence="3" id="KW-1185">Reference proteome</keyword>
<dbReference type="PANTHER" id="PTHR36174:SF1">
    <property type="entry name" value="LIPID II:GLYCINE GLYCYLTRANSFERASE"/>
    <property type="match status" value="1"/>
</dbReference>
<dbReference type="SUPFAM" id="SSF55729">
    <property type="entry name" value="Acyl-CoA N-acyltransferases (Nat)"/>
    <property type="match status" value="1"/>
</dbReference>
<evidence type="ECO:0000313" key="3">
    <source>
        <dbReference type="Proteomes" id="UP000000663"/>
    </source>
</evidence>
<dbReference type="InterPro" id="IPR038740">
    <property type="entry name" value="BioF2-like_GNAT_dom"/>
</dbReference>
<name>Q0W7C3_METAR</name>
<dbReference type="GeneID" id="5144790"/>
<accession>Q0W7C3</accession>
<proteinExistence type="predicted"/>
<dbReference type="Gene3D" id="3.40.630.30">
    <property type="match status" value="2"/>
</dbReference>
<dbReference type="RefSeq" id="WP_012036779.1">
    <property type="nucleotide sequence ID" value="NC_009464.1"/>
</dbReference>
<dbReference type="STRING" id="351160.RCIX249"/>
<dbReference type="EMBL" id="AM114193">
    <property type="protein sequence ID" value="CAJ35720.1"/>
    <property type="molecule type" value="Genomic_DNA"/>
</dbReference>
<dbReference type="eggNOG" id="arCOG03320">
    <property type="taxonomic scope" value="Archaea"/>
</dbReference>
<sequence>MTIELIDDKQLWDDFVEASPYGLLFHRWEFLKLIEKHSGYKLLPYGVYLGNELICVFPLFLRKYPGLKMVFSPPPQTAVPYLGPVMTPAYDTIRQRSKEHYMSMVAGDIHEQIDRISPGYTHFVWVPGLLDVRPFKWNGYSAESLFTYTIDLTRPLDEIWKGFGKDCRERIRDFSRVSFTQEESDDLTTFYRLSEELYGQQGLSLPLLGQQYLEEVMRLFPDNLKMYFLRRDGEIVDIEGTYAYKNHFKLLWGISNEKYRGHQEYHTWDLIKKAKERGFKEFEIVGANTRRISHYQSKFNPSMSMYFSVQKMNAIGSVARWSYQNLIRRQPLKARAGE</sequence>
<dbReference type="PANTHER" id="PTHR36174">
    <property type="entry name" value="LIPID II:GLYCINE GLYCYLTRANSFERASE"/>
    <property type="match status" value="1"/>
</dbReference>
<dbReference type="AlphaFoldDB" id="Q0W7C3"/>
<dbReference type="Pfam" id="PF13480">
    <property type="entry name" value="Acetyltransf_6"/>
    <property type="match status" value="1"/>
</dbReference>
<dbReference type="InterPro" id="IPR016181">
    <property type="entry name" value="Acyl_CoA_acyltransferase"/>
</dbReference>
<dbReference type="KEGG" id="rci:RCIX249"/>
<dbReference type="OrthoDB" id="140543at2157"/>
<dbReference type="Proteomes" id="UP000000663">
    <property type="component" value="Chromosome"/>
</dbReference>
<protein>
    <recommendedName>
        <fullName evidence="1">BioF2-like acetyltransferase domain-containing protein</fullName>
    </recommendedName>
</protein>
<feature type="domain" description="BioF2-like acetyltransferase" evidence="1">
    <location>
        <begin position="167"/>
        <end position="289"/>
    </location>
</feature>
<evidence type="ECO:0000259" key="1">
    <source>
        <dbReference type="Pfam" id="PF13480"/>
    </source>
</evidence>
<reference evidence="2 3" key="1">
    <citation type="journal article" date="2006" name="Science">
        <title>Genome of rice cluster I archaea -- the key methane producers in the rice rhizosphere.</title>
        <authorList>
            <person name="Erkel C."/>
            <person name="Kube M."/>
            <person name="Reinhardt R."/>
            <person name="Liesack W."/>
        </authorList>
    </citation>
    <scope>NUCLEOTIDE SEQUENCE [LARGE SCALE GENOMIC DNA]</scope>
    <source>
        <strain evidence="3">DSM 22066 / NBRC 105507 / MRE50</strain>
    </source>
</reference>
<gene>
    <name evidence="2" type="ORF">RCIX249</name>
</gene>
<organism evidence="2 3">
    <name type="scientific">Methanocella arvoryzae (strain DSM 22066 / NBRC 105507 / MRE50)</name>
    <dbReference type="NCBI Taxonomy" id="351160"/>
    <lineage>
        <taxon>Archaea</taxon>
        <taxon>Methanobacteriati</taxon>
        <taxon>Methanobacteriota</taxon>
        <taxon>Stenosarchaea group</taxon>
        <taxon>Methanomicrobia</taxon>
        <taxon>Methanocellales</taxon>
        <taxon>Methanocellaceae</taxon>
        <taxon>Methanocella</taxon>
    </lineage>
</organism>
<dbReference type="InterPro" id="IPR050644">
    <property type="entry name" value="PG_Glycine_Bridge_Synth"/>
</dbReference>